<evidence type="ECO:0000256" key="15">
    <source>
        <dbReference type="ARBA" id="ARBA00026073"/>
    </source>
</evidence>
<dbReference type="NCBIfam" id="TIGR00573">
    <property type="entry name" value="dnaq"/>
    <property type="match status" value="1"/>
</dbReference>
<evidence type="ECO:0000256" key="9">
    <source>
        <dbReference type="ARBA" id="ARBA00022801"/>
    </source>
</evidence>
<feature type="binding site" evidence="19">
    <location>
        <position position="9"/>
    </location>
    <ligand>
        <name>a divalent metal cation</name>
        <dbReference type="ChEBI" id="CHEBI:60240"/>
        <label>1</label>
        <note>catalytic</note>
    </ligand>
</feature>
<evidence type="ECO:0000256" key="17">
    <source>
        <dbReference type="PIRSR" id="PIRSR606309-1"/>
    </source>
</evidence>
<keyword evidence="5 20" id="KW-0548">Nucleotidyltransferase</keyword>
<dbReference type="Pfam" id="PF00929">
    <property type="entry name" value="RNase_T"/>
    <property type="match status" value="1"/>
</dbReference>
<comment type="cofactor">
    <cofactor evidence="1 20">
        <name>Mn(2+)</name>
        <dbReference type="ChEBI" id="CHEBI:29035"/>
    </cofactor>
</comment>
<comment type="function">
    <text evidence="14 20">DNA polymerase III is a complex, multichain enzyme responsible for most of the replicative synthesis in bacteria. The epsilon subunit contain the editing function and is a proofreading 3'-5' exonuclease.</text>
</comment>
<comment type="catalytic activity">
    <reaction evidence="16 20">
        <text>DNA(n) + a 2'-deoxyribonucleoside 5'-triphosphate = DNA(n+1) + diphosphate</text>
        <dbReference type="Rhea" id="RHEA:22508"/>
        <dbReference type="Rhea" id="RHEA-COMP:17339"/>
        <dbReference type="Rhea" id="RHEA-COMP:17340"/>
        <dbReference type="ChEBI" id="CHEBI:33019"/>
        <dbReference type="ChEBI" id="CHEBI:61560"/>
        <dbReference type="ChEBI" id="CHEBI:173112"/>
        <dbReference type="EC" id="2.7.7.7"/>
    </reaction>
</comment>
<keyword evidence="4 20" id="KW-0808">Transferase</keyword>
<dbReference type="GO" id="GO:0003677">
    <property type="term" value="F:DNA binding"/>
    <property type="evidence" value="ECO:0007669"/>
    <property type="project" value="InterPro"/>
</dbReference>
<evidence type="ECO:0000256" key="2">
    <source>
        <dbReference type="ARBA" id="ARBA00012417"/>
    </source>
</evidence>
<feature type="active site" description="Proton acceptor" evidence="17">
    <location>
        <position position="150"/>
    </location>
</feature>
<dbReference type="InterPro" id="IPR006309">
    <property type="entry name" value="DnaQ_proteo"/>
</dbReference>
<feature type="binding site" evidence="19">
    <location>
        <position position="155"/>
    </location>
    <ligand>
        <name>a divalent metal cation</name>
        <dbReference type="ChEBI" id="CHEBI:60240"/>
        <label>1</label>
        <note>catalytic</note>
    </ligand>
</feature>
<dbReference type="GO" id="GO:0045004">
    <property type="term" value="P:DNA replication proofreading"/>
    <property type="evidence" value="ECO:0007669"/>
    <property type="project" value="TreeGrafter"/>
</dbReference>
<evidence type="ECO:0000256" key="11">
    <source>
        <dbReference type="ARBA" id="ARBA00022842"/>
    </source>
</evidence>
<evidence type="ECO:0000256" key="19">
    <source>
        <dbReference type="PIRSR" id="PIRSR606309-3"/>
    </source>
</evidence>
<dbReference type="FunFam" id="3.30.420.10:FF:000012">
    <property type="entry name" value="DNA polymerase III subunit epsilon"/>
    <property type="match status" value="1"/>
</dbReference>
<dbReference type="Gene3D" id="3.30.420.10">
    <property type="entry name" value="Ribonuclease H-like superfamily/Ribonuclease H"/>
    <property type="match status" value="1"/>
</dbReference>
<proteinExistence type="predicted"/>
<evidence type="ECO:0000256" key="10">
    <source>
        <dbReference type="ARBA" id="ARBA00022839"/>
    </source>
</evidence>
<keyword evidence="6 20" id="KW-0235">DNA replication</keyword>
<dbReference type="PANTHER" id="PTHR30231:SF41">
    <property type="entry name" value="DNA POLYMERASE III SUBUNIT EPSILON"/>
    <property type="match status" value="1"/>
</dbReference>
<evidence type="ECO:0000256" key="14">
    <source>
        <dbReference type="ARBA" id="ARBA00025483"/>
    </source>
</evidence>
<evidence type="ECO:0000256" key="6">
    <source>
        <dbReference type="ARBA" id="ARBA00022705"/>
    </source>
</evidence>
<keyword evidence="10 20" id="KW-0269">Exonuclease</keyword>
<evidence type="ECO:0000256" key="13">
    <source>
        <dbReference type="ARBA" id="ARBA00023211"/>
    </source>
</evidence>
<evidence type="ECO:0000256" key="4">
    <source>
        <dbReference type="ARBA" id="ARBA00022679"/>
    </source>
</evidence>
<dbReference type="PANTHER" id="PTHR30231">
    <property type="entry name" value="DNA POLYMERASE III SUBUNIT EPSILON"/>
    <property type="match status" value="1"/>
</dbReference>
<keyword evidence="23" id="KW-1185">Reference proteome</keyword>
<dbReference type="InterPro" id="IPR036397">
    <property type="entry name" value="RNaseH_sf"/>
</dbReference>
<protein>
    <recommendedName>
        <fullName evidence="3 20">DNA polymerase III subunit epsilon</fullName>
        <ecNumber evidence="2 20">2.7.7.7</ecNumber>
    </recommendedName>
</protein>
<dbReference type="SUPFAM" id="SSF53098">
    <property type="entry name" value="Ribonuclease H-like"/>
    <property type="match status" value="1"/>
</dbReference>
<evidence type="ECO:0000256" key="16">
    <source>
        <dbReference type="ARBA" id="ARBA00049244"/>
    </source>
</evidence>
<feature type="binding site" evidence="18">
    <location>
        <position position="155"/>
    </location>
    <ligand>
        <name>substrate</name>
    </ligand>
</feature>
<dbReference type="GO" id="GO:0003887">
    <property type="term" value="F:DNA-directed DNA polymerase activity"/>
    <property type="evidence" value="ECO:0007669"/>
    <property type="project" value="UniProtKB-KW"/>
</dbReference>
<dbReference type="GO" id="GO:0005829">
    <property type="term" value="C:cytosol"/>
    <property type="evidence" value="ECO:0007669"/>
    <property type="project" value="TreeGrafter"/>
</dbReference>
<keyword evidence="13 19" id="KW-0464">Manganese</keyword>
<dbReference type="RefSeq" id="WP_129227840.1">
    <property type="nucleotide sequence ID" value="NZ_QYBB01000018.1"/>
</dbReference>
<dbReference type="InterPro" id="IPR006054">
    <property type="entry name" value="DnaQ"/>
</dbReference>
<reference evidence="22 23" key="1">
    <citation type="submission" date="2018-12" db="EMBL/GenBank/DDBJ databases">
        <authorList>
            <person name="Grouzdev D.S."/>
            <person name="Krutkina M.S."/>
        </authorList>
    </citation>
    <scope>NUCLEOTIDE SEQUENCE [LARGE SCALE GENOMIC DNA]</scope>
    <source>
        <strain evidence="22 23">RmlP026</strain>
    </source>
</reference>
<dbReference type="NCBIfam" id="TIGR01406">
    <property type="entry name" value="dnaQ_proteo"/>
    <property type="match status" value="1"/>
</dbReference>
<evidence type="ECO:0000256" key="7">
    <source>
        <dbReference type="ARBA" id="ARBA00022722"/>
    </source>
</evidence>
<keyword evidence="7 20" id="KW-0540">Nuclease</keyword>
<evidence type="ECO:0000256" key="12">
    <source>
        <dbReference type="ARBA" id="ARBA00022932"/>
    </source>
</evidence>
<comment type="caution">
    <text evidence="22">The sequence shown here is derived from an EMBL/GenBank/DDBJ whole genome shotgun (WGS) entry which is preliminary data.</text>
</comment>
<dbReference type="AlphaFoldDB" id="A0A4Q2U801"/>
<evidence type="ECO:0000256" key="20">
    <source>
        <dbReference type="RuleBase" id="RU364087"/>
    </source>
</evidence>
<sequence length="237" mass="25702">MREIVLDTETTGLDPKTGDRLCEIAGIEIINHIPTGNRYHVFIDPQRDMPEGAFKVHGLSAEFLAGHPVFAVQVDGFLDFVRGAKLVIHNAEFDMRFINHELGLLKKPPIPMDDVIDTLAMARRRHPGAPNSLDALCARYKIDTSKRVKHGAMIDVELLAEVYAELSGGRQTSFGLGPRAAVQATAGAVAAPLRRSVPLPPSVTAEEDAAHAAFVDGMGPKAIWMKYGMGAEERKAG</sequence>
<dbReference type="CDD" id="cd06131">
    <property type="entry name" value="DNA_pol_III_epsilon_Ecoli_like"/>
    <property type="match status" value="1"/>
</dbReference>
<dbReference type="InterPro" id="IPR012337">
    <property type="entry name" value="RNaseH-like_sf"/>
</dbReference>
<keyword evidence="9 20" id="KW-0378">Hydrolase</keyword>
<evidence type="ECO:0000313" key="23">
    <source>
        <dbReference type="Proteomes" id="UP000290759"/>
    </source>
</evidence>
<evidence type="ECO:0000256" key="18">
    <source>
        <dbReference type="PIRSR" id="PIRSR606309-2"/>
    </source>
</evidence>
<evidence type="ECO:0000256" key="5">
    <source>
        <dbReference type="ARBA" id="ARBA00022695"/>
    </source>
</evidence>
<dbReference type="GO" id="GO:0008408">
    <property type="term" value="F:3'-5' exonuclease activity"/>
    <property type="evidence" value="ECO:0007669"/>
    <property type="project" value="TreeGrafter"/>
</dbReference>
<feature type="binding site" evidence="18">
    <location>
        <position position="7"/>
    </location>
    <ligand>
        <name>substrate</name>
    </ligand>
</feature>
<dbReference type="GO" id="GO:0046872">
    <property type="term" value="F:metal ion binding"/>
    <property type="evidence" value="ECO:0007669"/>
    <property type="project" value="UniProtKB-KW"/>
</dbReference>
<evidence type="ECO:0000313" key="22">
    <source>
        <dbReference type="EMBL" id="RYC30985.1"/>
    </source>
</evidence>
<dbReference type="NCBIfam" id="NF004316">
    <property type="entry name" value="PRK05711.1"/>
    <property type="match status" value="1"/>
</dbReference>
<comment type="cofactor">
    <cofactor evidence="19">
        <name>Mg(2+)</name>
        <dbReference type="ChEBI" id="CHEBI:18420"/>
    </cofactor>
    <cofactor evidence="19">
        <name>Mn(2+)</name>
        <dbReference type="ChEBI" id="CHEBI:29035"/>
    </cofactor>
    <text evidence="19">Binds 2 divalent metal cations. Magnesium or manganese.</text>
</comment>
<accession>A0A4Q2U801</accession>
<evidence type="ECO:0000259" key="21">
    <source>
        <dbReference type="SMART" id="SM00479"/>
    </source>
</evidence>
<dbReference type="Proteomes" id="UP000290759">
    <property type="component" value="Unassembled WGS sequence"/>
</dbReference>
<feature type="binding site" evidence="18">
    <location>
        <position position="57"/>
    </location>
    <ligand>
        <name>substrate</name>
    </ligand>
</feature>
<reference evidence="22 23" key="2">
    <citation type="submission" date="2019-02" db="EMBL/GenBank/DDBJ databases">
        <title>'Lichenibacterium ramalinii' gen. nov. sp. nov., 'Lichenibacterium minor' gen. nov. sp. nov.</title>
        <authorList>
            <person name="Pankratov T."/>
        </authorList>
    </citation>
    <scope>NUCLEOTIDE SEQUENCE [LARGE SCALE GENOMIC DNA]</scope>
    <source>
        <strain evidence="22 23">RmlP026</strain>
    </source>
</reference>
<keyword evidence="11 19" id="KW-0460">Magnesium</keyword>
<keyword evidence="12 20" id="KW-0239">DNA-directed DNA polymerase</keyword>
<gene>
    <name evidence="20 22" type="primary">dnaQ</name>
    <name evidence="22" type="ORF">D3273_15725</name>
</gene>
<feature type="binding site" evidence="18">
    <location>
        <position position="9"/>
    </location>
    <ligand>
        <name>substrate</name>
    </ligand>
</feature>
<evidence type="ECO:0000256" key="3">
    <source>
        <dbReference type="ARBA" id="ARBA00020352"/>
    </source>
</evidence>
<comment type="subunit">
    <text evidence="15 20">DNA polymerase III contains a core (composed of alpha, epsilon and theta chains) that associates with a tau subunit. This core dimerizes to form the POLIII' complex. PolIII' associates with the gamma complex (composed of gamma, delta, delta', psi and chi chains) and with the beta chain to form the complete DNA polymerase III complex.</text>
</comment>
<evidence type="ECO:0000256" key="1">
    <source>
        <dbReference type="ARBA" id="ARBA00001936"/>
    </source>
</evidence>
<dbReference type="InterPro" id="IPR013520">
    <property type="entry name" value="Ribonucl_H"/>
</dbReference>
<dbReference type="SMART" id="SM00479">
    <property type="entry name" value="EXOIII"/>
    <property type="match status" value="1"/>
</dbReference>
<dbReference type="OrthoDB" id="9804290at2"/>
<evidence type="ECO:0000256" key="8">
    <source>
        <dbReference type="ARBA" id="ARBA00022723"/>
    </source>
</evidence>
<organism evidence="22 23">
    <name type="scientific">Lichenibacterium minor</name>
    <dbReference type="NCBI Taxonomy" id="2316528"/>
    <lineage>
        <taxon>Bacteria</taxon>
        <taxon>Pseudomonadati</taxon>
        <taxon>Pseudomonadota</taxon>
        <taxon>Alphaproteobacteria</taxon>
        <taxon>Hyphomicrobiales</taxon>
        <taxon>Lichenihabitantaceae</taxon>
        <taxon>Lichenibacterium</taxon>
    </lineage>
</organism>
<dbReference type="EC" id="2.7.7.7" evidence="2 20"/>
<name>A0A4Q2U801_9HYPH</name>
<feature type="domain" description="Exonuclease" evidence="21">
    <location>
        <begin position="2"/>
        <end position="172"/>
    </location>
</feature>
<keyword evidence="8 19" id="KW-0479">Metal-binding</keyword>
<dbReference type="EMBL" id="QYBB01000018">
    <property type="protein sequence ID" value="RYC30985.1"/>
    <property type="molecule type" value="Genomic_DNA"/>
</dbReference>
<feature type="binding site" evidence="19">
    <location>
        <position position="7"/>
    </location>
    <ligand>
        <name>a divalent metal cation</name>
        <dbReference type="ChEBI" id="CHEBI:60240"/>
        <label>1</label>
        <note>catalytic</note>
    </ligand>
</feature>